<evidence type="ECO:0000313" key="4">
    <source>
        <dbReference type="Proteomes" id="UP000230767"/>
    </source>
</evidence>
<comment type="caution">
    <text evidence="3">The sequence shown here is derived from an EMBL/GenBank/DDBJ whole genome shotgun (WGS) entry which is preliminary data.</text>
</comment>
<dbReference type="AlphaFoldDB" id="A0A2M7R744"/>
<dbReference type="EMBL" id="PFLW01000011">
    <property type="protein sequence ID" value="PIY89639.1"/>
    <property type="molecule type" value="Genomic_DNA"/>
</dbReference>
<dbReference type="PANTHER" id="PTHR21666">
    <property type="entry name" value="PEPTIDASE-RELATED"/>
    <property type="match status" value="1"/>
</dbReference>
<dbReference type="PROSITE" id="PS51782">
    <property type="entry name" value="LYSM"/>
    <property type="match status" value="2"/>
</dbReference>
<gene>
    <name evidence="3" type="ORF">COY73_00380</name>
</gene>
<dbReference type="InterPro" id="IPR036779">
    <property type="entry name" value="LysM_dom_sf"/>
</dbReference>
<dbReference type="SMART" id="SM00257">
    <property type="entry name" value="LysM"/>
    <property type="match status" value="2"/>
</dbReference>
<keyword evidence="1" id="KW-0472">Membrane</keyword>
<proteinExistence type="predicted"/>
<dbReference type="Pfam" id="PF01476">
    <property type="entry name" value="LysM"/>
    <property type="match status" value="2"/>
</dbReference>
<feature type="transmembrane region" description="Helical" evidence="1">
    <location>
        <begin position="20"/>
        <end position="41"/>
    </location>
</feature>
<dbReference type="GO" id="GO:0004222">
    <property type="term" value="F:metalloendopeptidase activity"/>
    <property type="evidence" value="ECO:0007669"/>
    <property type="project" value="TreeGrafter"/>
</dbReference>
<accession>A0A2M7R744</accession>
<dbReference type="InterPro" id="IPR018392">
    <property type="entry name" value="LysM"/>
</dbReference>
<sequence length="357" mass="39597">MRNFWTKIWDTFKKRKKLSLFSLGFCFSILLVTFFLNSPLFKNEPAQVVAPYTKNLIIGTQPVKNQSNEDLFLQPLVFQREHPDPGLIQNNSLVGFSSPLSVSSQILAMKTETELEVSGDKEIKEYIVKEGDSLWQISDKFGISLNTILWANDLNQNSIIKSGQKLIILPVSGAMHLVKNGDTLNQIAKTYKGEVEEIIAFNDLLEDGKIYIGDLLVIPGGQMPVSPQIFSVPLGSSYFIFPCKGKVSQGLHWYNAIDIANDCGSPIYAVAVGEIQRTGWDGIGGNFIRILHPNGVVTYYGHLSKILVEVGEDVSQGAMIGYMGQTGRTTGCHLHFDVRGAQNPLIKYSVGSYLSWK</sequence>
<protein>
    <recommendedName>
        <fullName evidence="2">LysM domain-containing protein</fullName>
    </recommendedName>
</protein>
<dbReference type="Pfam" id="PF01551">
    <property type="entry name" value="Peptidase_M23"/>
    <property type="match status" value="1"/>
</dbReference>
<dbReference type="InterPro" id="IPR011055">
    <property type="entry name" value="Dup_hybrid_motif"/>
</dbReference>
<dbReference type="SUPFAM" id="SSF51261">
    <property type="entry name" value="Duplicated hybrid motif"/>
    <property type="match status" value="1"/>
</dbReference>
<evidence type="ECO:0000313" key="3">
    <source>
        <dbReference type="EMBL" id="PIY89639.1"/>
    </source>
</evidence>
<organism evidence="3 4">
    <name type="scientific">Candidatus Nealsonbacteria bacterium CG_4_10_14_0_8_um_filter_37_14</name>
    <dbReference type="NCBI Taxonomy" id="1974684"/>
    <lineage>
        <taxon>Bacteria</taxon>
        <taxon>Candidatus Nealsoniibacteriota</taxon>
    </lineage>
</organism>
<evidence type="ECO:0000256" key="1">
    <source>
        <dbReference type="SAM" id="Phobius"/>
    </source>
</evidence>
<dbReference type="CDD" id="cd12797">
    <property type="entry name" value="M23_peptidase"/>
    <property type="match status" value="1"/>
</dbReference>
<dbReference type="InterPro" id="IPR050570">
    <property type="entry name" value="Cell_wall_metabolism_enzyme"/>
</dbReference>
<name>A0A2M7R744_9BACT</name>
<keyword evidence="1" id="KW-0812">Transmembrane</keyword>
<reference evidence="4" key="1">
    <citation type="submission" date="2017-09" db="EMBL/GenBank/DDBJ databases">
        <title>Depth-based differentiation of microbial function through sediment-hosted aquifers and enrichment of novel symbionts in the deep terrestrial subsurface.</title>
        <authorList>
            <person name="Probst A.J."/>
            <person name="Ladd B."/>
            <person name="Jarett J.K."/>
            <person name="Geller-Mcgrath D.E."/>
            <person name="Sieber C.M.K."/>
            <person name="Emerson J.B."/>
            <person name="Anantharaman K."/>
            <person name="Thomas B.C."/>
            <person name="Malmstrom R."/>
            <person name="Stieglmeier M."/>
            <person name="Klingl A."/>
            <person name="Woyke T."/>
            <person name="Ryan C.M."/>
            <person name="Banfield J.F."/>
        </authorList>
    </citation>
    <scope>NUCLEOTIDE SEQUENCE [LARGE SCALE GENOMIC DNA]</scope>
</reference>
<dbReference type="Proteomes" id="UP000230767">
    <property type="component" value="Unassembled WGS sequence"/>
</dbReference>
<dbReference type="InterPro" id="IPR016047">
    <property type="entry name" value="M23ase_b-sheet_dom"/>
</dbReference>
<dbReference type="Gene3D" id="2.70.70.10">
    <property type="entry name" value="Glucose Permease (Domain IIA)"/>
    <property type="match status" value="1"/>
</dbReference>
<dbReference type="PANTHER" id="PTHR21666:SF270">
    <property type="entry name" value="MUREIN HYDROLASE ACTIVATOR ENVC"/>
    <property type="match status" value="1"/>
</dbReference>
<dbReference type="CDD" id="cd00118">
    <property type="entry name" value="LysM"/>
    <property type="match status" value="2"/>
</dbReference>
<dbReference type="Gene3D" id="3.10.350.10">
    <property type="entry name" value="LysM domain"/>
    <property type="match status" value="2"/>
</dbReference>
<feature type="domain" description="LysM" evidence="2">
    <location>
        <begin position="124"/>
        <end position="168"/>
    </location>
</feature>
<evidence type="ECO:0000259" key="2">
    <source>
        <dbReference type="PROSITE" id="PS51782"/>
    </source>
</evidence>
<keyword evidence="1" id="KW-1133">Transmembrane helix</keyword>
<feature type="domain" description="LysM" evidence="2">
    <location>
        <begin position="174"/>
        <end position="218"/>
    </location>
</feature>